<reference evidence="12" key="1">
    <citation type="journal article" date="2019" name="Int. J. Syst. Evol. Microbiol.">
        <title>The Global Catalogue of Microorganisms (GCM) 10K type strain sequencing project: providing services to taxonomists for standard genome sequencing and annotation.</title>
        <authorList>
            <consortium name="The Broad Institute Genomics Platform"/>
            <consortium name="The Broad Institute Genome Sequencing Center for Infectious Disease"/>
            <person name="Wu L."/>
            <person name="Ma J."/>
        </authorList>
    </citation>
    <scope>NUCLEOTIDE SEQUENCE [LARGE SCALE GENOMIC DNA]</scope>
    <source>
        <strain evidence="12">CGMCC 1.6774</strain>
    </source>
</reference>
<evidence type="ECO:0000256" key="6">
    <source>
        <dbReference type="RuleBase" id="RU362125"/>
    </source>
</evidence>
<comment type="caution">
    <text evidence="11">The sequence shown here is derived from an EMBL/GenBank/DDBJ whole genome shotgun (WGS) entry which is preliminary data.</text>
</comment>
<dbReference type="InterPro" id="IPR006089">
    <property type="entry name" value="Acyl-CoA_DH_CS"/>
</dbReference>
<gene>
    <name evidence="11" type="ORF">ACFSOX_22290</name>
</gene>
<evidence type="ECO:0000256" key="4">
    <source>
        <dbReference type="ARBA" id="ARBA00022827"/>
    </source>
</evidence>
<dbReference type="PROSITE" id="PS00072">
    <property type="entry name" value="ACYL_COA_DH_1"/>
    <property type="match status" value="1"/>
</dbReference>
<evidence type="ECO:0000256" key="2">
    <source>
        <dbReference type="ARBA" id="ARBA00009347"/>
    </source>
</evidence>
<keyword evidence="5 6" id="KW-0560">Oxidoreductase</keyword>
<dbReference type="InterPro" id="IPR006091">
    <property type="entry name" value="Acyl-CoA_Oxase/DH_mid-dom"/>
</dbReference>
<dbReference type="InterPro" id="IPR013786">
    <property type="entry name" value="AcylCoA_DH/ox_N"/>
</dbReference>
<feature type="domain" description="Acyl-CoA dehydrogenase/oxidase C-terminal" evidence="7">
    <location>
        <begin position="283"/>
        <end position="449"/>
    </location>
</feature>
<dbReference type="Gene3D" id="1.10.540.10">
    <property type="entry name" value="Acyl-CoA dehydrogenase/oxidase, N-terminal domain"/>
    <property type="match status" value="1"/>
</dbReference>
<dbReference type="InterPro" id="IPR009100">
    <property type="entry name" value="AcylCoA_DH/oxidase_NM_dom_sf"/>
</dbReference>
<feature type="domain" description="Acyl-CoA dehydrogenase/oxidase N-terminal" evidence="9">
    <location>
        <begin position="40"/>
        <end position="156"/>
    </location>
</feature>
<dbReference type="InterPro" id="IPR025878">
    <property type="entry name" value="Acyl-CoA_dh-like_C_dom"/>
</dbReference>
<evidence type="ECO:0000259" key="7">
    <source>
        <dbReference type="Pfam" id="PF00441"/>
    </source>
</evidence>
<dbReference type="Pfam" id="PF12806">
    <property type="entry name" value="Acyl-CoA_dh_C"/>
    <property type="match status" value="1"/>
</dbReference>
<dbReference type="Proteomes" id="UP001597314">
    <property type="component" value="Unassembled WGS sequence"/>
</dbReference>
<dbReference type="RefSeq" id="WP_378480027.1">
    <property type="nucleotide sequence ID" value="NZ_JBHUIW010000038.1"/>
</dbReference>
<dbReference type="InterPro" id="IPR052166">
    <property type="entry name" value="Diverse_Acyl-CoA_DH"/>
</dbReference>
<evidence type="ECO:0000259" key="10">
    <source>
        <dbReference type="Pfam" id="PF12806"/>
    </source>
</evidence>
<protein>
    <submittedName>
        <fullName evidence="11">Acyl-CoA dehydrogenase family protein</fullName>
    </submittedName>
</protein>
<keyword evidence="3 6" id="KW-0285">Flavoprotein</keyword>
<proteinExistence type="inferred from homology"/>
<dbReference type="InterPro" id="IPR009075">
    <property type="entry name" value="AcylCo_DH/oxidase_C"/>
</dbReference>
<dbReference type="EMBL" id="JBHUIW010000038">
    <property type="protein sequence ID" value="MFD2184894.1"/>
    <property type="molecule type" value="Genomic_DNA"/>
</dbReference>
<evidence type="ECO:0000256" key="3">
    <source>
        <dbReference type="ARBA" id="ARBA00022630"/>
    </source>
</evidence>
<dbReference type="Pfam" id="PF02771">
    <property type="entry name" value="Acyl-CoA_dh_N"/>
    <property type="match status" value="1"/>
</dbReference>
<feature type="domain" description="Acyl-CoA oxidase/dehydrogenase middle" evidence="8">
    <location>
        <begin position="161"/>
        <end position="269"/>
    </location>
</feature>
<dbReference type="PANTHER" id="PTHR42803:SF1">
    <property type="entry name" value="BROAD-SPECIFICITY LINEAR ACYL-COA DEHYDROGENASE FADE5"/>
    <property type="match status" value="1"/>
</dbReference>
<dbReference type="InterPro" id="IPR036250">
    <property type="entry name" value="AcylCo_DH-like_C"/>
</dbReference>
<feature type="domain" description="Acetyl-CoA dehydrogenase-like C-terminal" evidence="10">
    <location>
        <begin position="479"/>
        <end position="587"/>
    </location>
</feature>
<evidence type="ECO:0000313" key="11">
    <source>
        <dbReference type="EMBL" id="MFD2184894.1"/>
    </source>
</evidence>
<evidence type="ECO:0000256" key="1">
    <source>
        <dbReference type="ARBA" id="ARBA00001974"/>
    </source>
</evidence>
<dbReference type="Pfam" id="PF02770">
    <property type="entry name" value="Acyl-CoA_dh_M"/>
    <property type="match status" value="1"/>
</dbReference>
<dbReference type="Gene3D" id="1.20.140.10">
    <property type="entry name" value="Butyryl-CoA Dehydrogenase, subunit A, domain 3"/>
    <property type="match status" value="1"/>
</dbReference>
<dbReference type="Pfam" id="PF00441">
    <property type="entry name" value="Acyl-CoA_dh_1"/>
    <property type="match status" value="1"/>
</dbReference>
<keyword evidence="4 6" id="KW-0274">FAD</keyword>
<comment type="similarity">
    <text evidence="2 6">Belongs to the acyl-CoA dehydrogenase family.</text>
</comment>
<dbReference type="InterPro" id="IPR046373">
    <property type="entry name" value="Acyl-CoA_Oxase/DH_mid-dom_sf"/>
</dbReference>
<dbReference type="PANTHER" id="PTHR42803">
    <property type="entry name" value="ACYL-COA DEHYDROGENASE"/>
    <property type="match status" value="1"/>
</dbReference>
<comment type="cofactor">
    <cofactor evidence="1 6">
        <name>FAD</name>
        <dbReference type="ChEBI" id="CHEBI:57692"/>
    </cofactor>
</comment>
<accession>A0ABW5ASR9</accession>
<dbReference type="SUPFAM" id="SSF47203">
    <property type="entry name" value="Acyl-CoA dehydrogenase C-terminal domain-like"/>
    <property type="match status" value="1"/>
</dbReference>
<dbReference type="SUPFAM" id="SSF56645">
    <property type="entry name" value="Acyl-CoA dehydrogenase NM domain-like"/>
    <property type="match status" value="1"/>
</dbReference>
<organism evidence="11 12">
    <name type="scientific">Rhodoplanes azumiensis</name>
    <dbReference type="NCBI Taxonomy" id="1897628"/>
    <lineage>
        <taxon>Bacteria</taxon>
        <taxon>Pseudomonadati</taxon>
        <taxon>Pseudomonadota</taxon>
        <taxon>Alphaproteobacteria</taxon>
        <taxon>Hyphomicrobiales</taxon>
        <taxon>Nitrobacteraceae</taxon>
        <taxon>Rhodoplanes</taxon>
    </lineage>
</organism>
<evidence type="ECO:0000259" key="9">
    <source>
        <dbReference type="Pfam" id="PF02771"/>
    </source>
</evidence>
<name>A0ABW5ASR9_9BRAD</name>
<evidence type="ECO:0000259" key="8">
    <source>
        <dbReference type="Pfam" id="PF02770"/>
    </source>
</evidence>
<evidence type="ECO:0000313" key="12">
    <source>
        <dbReference type="Proteomes" id="UP001597314"/>
    </source>
</evidence>
<dbReference type="InterPro" id="IPR037069">
    <property type="entry name" value="AcylCoA_DH/ox_N_sf"/>
</dbReference>
<dbReference type="Gene3D" id="2.40.110.10">
    <property type="entry name" value="Butyryl-CoA Dehydrogenase, subunit A, domain 2"/>
    <property type="match status" value="1"/>
</dbReference>
<keyword evidence="12" id="KW-1185">Reference proteome</keyword>
<sequence length="598" mass="62723">MDYVAPVKAIHLALDDVAGLADDIAGGLHGELDPELPAHILEEAGRFAGETLAPIDREGDRVGARFANGTVTLPEGWPAIYRAWAEAGWNTVDMPPEWGGMGLPVRLATACMEMWTSACMSFSLGPVLTQGAVDALELHADRALKEKYLPKLVAGEWTATMALTEPQAGSDLAAVRTRAVKAEDGTYRLTGQKIFITYAEHDLAENIVHLVLARLADAPPGTKGLSLFLVPKFLVGDDGTLGARNDVWCTGIEDKLGIHASPTCSLAFGDNGGAVGWLVGAENRGLACMFTMMNKARLFTGVQGVAVAERAYQRALAYAKTRRQGRAAGASTDPSSPIVAHPDVRRTLMTMKAMTAAARAIAYAAAAAIDRARHARTAGEREEAERLAGLLTPITKACCSETGVEVASLGIQIHGGMGFVEDTGAAQQYRDARIVPIYEGTNGIQAIDLVTRKVLGPGGMIAEATIAAFRSIGTTAGAIAEPRLRLLGEVVVEAADALAQATAWLRAPERTPEELLAVATPYLRLFGLAAGVAYLAKAALAARARREAGDNDPIHADTIATAYFYAQAIAVAAPGLARVVVASADALPAPSSLSDFAA</sequence>
<evidence type="ECO:0000256" key="5">
    <source>
        <dbReference type="ARBA" id="ARBA00023002"/>
    </source>
</evidence>